<dbReference type="InterPro" id="IPR029526">
    <property type="entry name" value="PGBD"/>
</dbReference>
<sequence>MTSQLAPIEISEEALNAYDDNSFINEDNSLQEHEGDSTRRPAFLPAEDRGFDFQPFQVPRREIVVKQLPENQLFLFQHFIPISVVNSWVKYTNDWVNSLLQSGVIDSQEHEITEKSRLRAWKPTTAAEIYIWLGILIYIGVHGEISVEDHWKTSQLEDQRPEHSIIKFMTYDRFQLLHRHLRLFDHTKFTDDDDFPIVFQCIEQWSQHIQLATTELCDPGSHLAVDEGMIRYTGRNKQVTYAPNKPIDTGLKVWIAAQLGLFMRWIWHQPGAKYGPVGVNRKNPASQRGRRKVKGRGSQQRAPNEADEVKEVIHVITEAGDKIIALNSTQSVVIALINLWPESTYHVFVDNLFSSPDLFRSLRQHGHGATGTARPNCGIYKGLADAKKADKAGKSGFQFNEIKVIPTADNQVRRLNILPYNLADNLLSSSSLG</sequence>
<evidence type="ECO:0000313" key="4">
    <source>
        <dbReference type="Proteomes" id="UP000290540"/>
    </source>
</evidence>
<dbReference type="Pfam" id="PF13843">
    <property type="entry name" value="DDE_Tnp_1_7"/>
    <property type="match status" value="2"/>
</dbReference>
<proteinExistence type="predicted"/>
<organism evidence="3 4">
    <name type="scientific">Fusarium oxysporum f. sp. narcissi</name>
    <dbReference type="NCBI Taxonomy" id="451672"/>
    <lineage>
        <taxon>Eukaryota</taxon>
        <taxon>Fungi</taxon>
        <taxon>Dikarya</taxon>
        <taxon>Ascomycota</taxon>
        <taxon>Pezizomycotina</taxon>
        <taxon>Sordariomycetes</taxon>
        <taxon>Hypocreomycetidae</taxon>
        <taxon>Hypocreales</taxon>
        <taxon>Nectriaceae</taxon>
        <taxon>Fusarium</taxon>
        <taxon>Fusarium oxysporum species complex</taxon>
    </lineage>
</organism>
<reference evidence="3 4" key="1">
    <citation type="submission" date="2016-12" db="EMBL/GenBank/DDBJ databases">
        <title>Draft genome sequence of Fusarium oxysporum causing rot on Narcissus.</title>
        <authorList>
            <person name="Armitage A.D."/>
            <person name="Taylor A."/>
            <person name="Clarkson J.P."/>
            <person name="Harrison R.J."/>
            <person name="Jackson A.C."/>
        </authorList>
    </citation>
    <scope>NUCLEOTIDE SEQUENCE [LARGE SCALE GENOMIC DNA]</scope>
    <source>
        <strain evidence="3 4">N139</strain>
    </source>
</reference>
<feature type="domain" description="PiggyBac transposable element-derived protein" evidence="2">
    <location>
        <begin position="326"/>
        <end position="376"/>
    </location>
</feature>
<name>A0A4Q2V1Q2_FUSOX</name>
<accession>A0A4Q2V1Q2</accession>
<gene>
    <name evidence="3" type="ORF">BFJ63_vAg18873</name>
</gene>
<dbReference type="Proteomes" id="UP000290540">
    <property type="component" value="Unassembled WGS sequence"/>
</dbReference>
<feature type="region of interest" description="Disordered" evidence="1">
    <location>
        <begin position="277"/>
        <end position="306"/>
    </location>
</feature>
<evidence type="ECO:0000256" key="1">
    <source>
        <dbReference type="SAM" id="MobiDB-lite"/>
    </source>
</evidence>
<comment type="caution">
    <text evidence="3">The sequence shown here is derived from an EMBL/GenBank/DDBJ whole genome shotgun (WGS) entry which is preliminary data.</text>
</comment>
<evidence type="ECO:0000259" key="2">
    <source>
        <dbReference type="Pfam" id="PF13843"/>
    </source>
</evidence>
<dbReference type="PANTHER" id="PTHR46599:SF3">
    <property type="entry name" value="PIGGYBAC TRANSPOSABLE ELEMENT-DERIVED PROTEIN 4"/>
    <property type="match status" value="1"/>
</dbReference>
<evidence type="ECO:0000313" key="3">
    <source>
        <dbReference type="EMBL" id="RYC78253.1"/>
    </source>
</evidence>
<dbReference type="PANTHER" id="PTHR46599">
    <property type="entry name" value="PIGGYBAC TRANSPOSABLE ELEMENT-DERIVED PROTEIN 4"/>
    <property type="match status" value="1"/>
</dbReference>
<dbReference type="AlphaFoldDB" id="A0A4Q2V1Q2"/>
<protein>
    <recommendedName>
        <fullName evidence="2">PiggyBac transposable element-derived protein domain-containing protein</fullName>
    </recommendedName>
</protein>
<dbReference type="EMBL" id="MQTW01001299">
    <property type="protein sequence ID" value="RYC78253.1"/>
    <property type="molecule type" value="Genomic_DNA"/>
</dbReference>
<feature type="domain" description="PiggyBac transposable element-derived protein" evidence="2">
    <location>
        <begin position="75"/>
        <end position="258"/>
    </location>
</feature>